<sequence>MKRQIKKHLLELLSKDEIDMEWWDKYLDLLFSFRKGLLEEVTDQNEATVSSETDDKSSQDDVYSELTASFEEMNKKIVESNQKVLESIRASLPTDYTLPNQDTMNFLKSQTQQKES</sequence>
<feature type="region of interest" description="Disordered" evidence="1">
    <location>
        <begin position="43"/>
        <end position="63"/>
    </location>
</feature>
<evidence type="ECO:0000313" key="3">
    <source>
        <dbReference type="Proteomes" id="UP001211894"/>
    </source>
</evidence>
<protein>
    <submittedName>
        <fullName evidence="2">Uncharacterized protein</fullName>
    </submittedName>
</protein>
<name>A0ABT4X6I5_9BACI</name>
<dbReference type="Proteomes" id="UP001211894">
    <property type="component" value="Unassembled WGS sequence"/>
</dbReference>
<gene>
    <name evidence="2" type="ORF">PJ311_14735</name>
</gene>
<keyword evidence="3" id="KW-1185">Reference proteome</keyword>
<dbReference type="RefSeq" id="WP_271341651.1">
    <property type="nucleotide sequence ID" value="NZ_JAQKAB010000010.1"/>
</dbReference>
<dbReference type="EMBL" id="JAQKAB010000010">
    <property type="protein sequence ID" value="MDA7027833.1"/>
    <property type="molecule type" value="Genomic_DNA"/>
</dbReference>
<reference evidence="2 3" key="1">
    <citation type="submission" date="2023-01" db="EMBL/GenBank/DDBJ databases">
        <title>Bacillus changyiensis sp. nov., isolated from a coastal deposit.</title>
        <authorList>
            <person name="Xiao G."/>
            <person name="Lai Q."/>
            <person name="Hu Z."/>
            <person name="Shao Z."/>
        </authorList>
    </citation>
    <scope>NUCLEOTIDE SEQUENCE [LARGE SCALE GENOMIC DNA]</scope>
    <source>
        <strain evidence="2 3">CLL-7-23</strain>
    </source>
</reference>
<accession>A0ABT4X6I5</accession>
<evidence type="ECO:0000256" key="1">
    <source>
        <dbReference type="SAM" id="MobiDB-lite"/>
    </source>
</evidence>
<organism evidence="2 3">
    <name type="scientific">Bacillus changyiensis</name>
    <dbReference type="NCBI Taxonomy" id="3004103"/>
    <lineage>
        <taxon>Bacteria</taxon>
        <taxon>Bacillati</taxon>
        <taxon>Bacillota</taxon>
        <taxon>Bacilli</taxon>
        <taxon>Bacillales</taxon>
        <taxon>Bacillaceae</taxon>
        <taxon>Bacillus</taxon>
    </lineage>
</organism>
<evidence type="ECO:0000313" key="2">
    <source>
        <dbReference type="EMBL" id="MDA7027833.1"/>
    </source>
</evidence>
<comment type="caution">
    <text evidence="2">The sequence shown here is derived from an EMBL/GenBank/DDBJ whole genome shotgun (WGS) entry which is preliminary data.</text>
</comment>
<proteinExistence type="predicted"/>